<evidence type="ECO:0000313" key="4">
    <source>
        <dbReference type="Proteomes" id="UP000044938"/>
    </source>
</evidence>
<sequence length="214" mass="21274">MITKCVGGDGQSFASCSLAITTSAIAAKSCKELRSWPAGEALTMTTASADWAARAAASAVATGISNWVNSTSQLATAEGTGVRCALAPGATSTVFSALASTTIIAVPLGPGTVTVLSSPTALARRWARSWAAAGSSPNAPENCTCAPARAAATAWLAPFPPGVRVNDAASTVSPGRGSASTTNVRSMFTLPTTHTRGAMGPTLVSLAFAMLAVG</sequence>
<protein>
    <submittedName>
        <fullName evidence="2">Uncharacterized protein</fullName>
    </submittedName>
</protein>
<reference evidence="2" key="2">
    <citation type="submission" date="2015-03" db="EMBL/GenBank/DDBJ databases">
        <authorList>
            <person name="Murphy D."/>
        </authorList>
    </citation>
    <scope>NUCLEOTIDE SEQUENCE [LARGE SCALE GENOMIC DNA]</scope>
    <source>
        <strain evidence="2">K00500041</strain>
    </source>
</reference>
<dbReference type="EMBL" id="CSAJ01000062">
    <property type="protein sequence ID" value="COV70677.1"/>
    <property type="molecule type" value="Genomic_DNA"/>
</dbReference>
<dbReference type="Proteomes" id="UP000044938">
    <property type="component" value="Unassembled WGS sequence"/>
</dbReference>
<dbReference type="EMBL" id="CSAE01000661">
    <property type="protein sequence ID" value="COW72142.1"/>
    <property type="molecule type" value="Genomic_DNA"/>
</dbReference>
<name>A0A0U0R4J0_MYCTX</name>
<organism evidence="2 3">
    <name type="scientific">Mycobacterium tuberculosis</name>
    <dbReference type="NCBI Taxonomy" id="1773"/>
    <lineage>
        <taxon>Bacteria</taxon>
        <taxon>Bacillati</taxon>
        <taxon>Actinomycetota</taxon>
        <taxon>Actinomycetes</taxon>
        <taxon>Mycobacteriales</taxon>
        <taxon>Mycobacteriaceae</taxon>
        <taxon>Mycobacterium</taxon>
        <taxon>Mycobacterium tuberculosis complex</taxon>
    </lineage>
</organism>
<evidence type="ECO:0000313" key="1">
    <source>
        <dbReference type="EMBL" id="COV70677.1"/>
    </source>
</evidence>
<dbReference type="AlphaFoldDB" id="A0A0U0R4J0"/>
<accession>A0A0U0R4J0</accession>
<evidence type="ECO:0000313" key="2">
    <source>
        <dbReference type="EMBL" id="COW72142.1"/>
    </source>
</evidence>
<dbReference type="Proteomes" id="UP000038802">
    <property type="component" value="Unassembled WGS sequence"/>
</dbReference>
<gene>
    <name evidence="2" type="ORF">ERS007703_04106</name>
    <name evidence="1" type="ORF">ERS007720_00765</name>
</gene>
<reference evidence="3 4" key="1">
    <citation type="submission" date="2015-03" db="EMBL/GenBank/DDBJ databases">
        <authorList>
            <consortium name="Pathogen Informatics"/>
        </authorList>
    </citation>
    <scope>NUCLEOTIDE SEQUENCE [LARGE SCALE GENOMIC DNA]</scope>
    <source>
        <strain evidence="3">K00500041</strain>
        <strain evidence="1 4">M09401471</strain>
    </source>
</reference>
<proteinExistence type="predicted"/>
<evidence type="ECO:0000313" key="3">
    <source>
        <dbReference type="Proteomes" id="UP000038802"/>
    </source>
</evidence>